<feature type="domain" description="TonB-dependent receptor plug" evidence="10">
    <location>
        <begin position="54"/>
        <end position="161"/>
    </location>
</feature>
<keyword evidence="5 7" id="KW-0472">Membrane</keyword>
<evidence type="ECO:0000256" key="4">
    <source>
        <dbReference type="ARBA" id="ARBA00022692"/>
    </source>
</evidence>
<dbReference type="RefSeq" id="WP_115721318.1">
    <property type="nucleotide sequence ID" value="NZ_UGHX01000001.1"/>
</dbReference>
<dbReference type="PANTHER" id="PTHR30069:SF27">
    <property type="entry name" value="BLL4766 PROTEIN"/>
    <property type="match status" value="1"/>
</dbReference>
<evidence type="ECO:0000256" key="6">
    <source>
        <dbReference type="ARBA" id="ARBA00023237"/>
    </source>
</evidence>
<dbReference type="InterPro" id="IPR039426">
    <property type="entry name" value="TonB-dep_rcpt-like"/>
</dbReference>
<evidence type="ECO:0000256" key="8">
    <source>
        <dbReference type="SAM" id="MobiDB-lite"/>
    </source>
</evidence>
<comment type="similarity">
    <text evidence="7">Belongs to the TonB-dependent receptor family.</text>
</comment>
<proteinExistence type="inferred from homology"/>
<evidence type="ECO:0000259" key="10">
    <source>
        <dbReference type="Pfam" id="PF07715"/>
    </source>
</evidence>
<dbReference type="PROSITE" id="PS52016">
    <property type="entry name" value="TONB_DEPENDENT_REC_3"/>
    <property type="match status" value="1"/>
</dbReference>
<protein>
    <submittedName>
        <fullName evidence="11">TonB-dependent heme receptor</fullName>
    </submittedName>
</protein>
<sequence>MKKYLLFFAALSSITQYAFSDDFNSQNEAQKEVHKKVKLDTSIVKATMMNSKLDELNRNVYEIDKESIADKGYRSTEDIFRYTPFVGLSNVGLGSNLDLRGQGNRANTSVQVLINGIYSNMLDSSHGVTPLNTLSPSSIESIEILPGGGAVMYGNGTRGGVVNIITQRRYEEPFFTAGLSYGNTIASTGHSYNADAKFGTKLGDRTYISLGAAYINRGGPRSGDKTSGAQANMGLIYDISQGGGHSLSFDVDYFNGIIRTSPNNSFMDIKNPSKDDRKTPGNGSLHNTQQRLDVSLGYKGELSENSKLDVKAFYHLNRINYVDSLTRLSSFSYMNMVLNNASANQSGSLFDDQKAGITAKYDLKHTNGLFILGVESIWNRGKRTMDQMINWSGSVSMNLGGQTVTGYKHRILVPFVGTKWSNALYTLEKYDFSKSFSLTGGARYEYAYYDIDVSYFNDMTITMTNSSVPSKYTTLGSLTDSLHNYALELTPSYRYSDSGNLYAKYERGYFSPSPNSMLRRNGSGSKASYTATNLKKETYDTFELGIKDFLGDSVMLSASAFYTLTHNEFYTQGNAHSVSGVTYGNYDKTQRVGLELFSEQYLFGGGLSLSESFTYVDARILQNNGASANLKIPYVSNYKGTIGANLALGRIFSLWTQNTFFGTSYDITQEKIKPYSLTDIGLNAKFGDLSLSTGVRNVFDTFYYSYYNHDSSDQIAGYAFLIGQGRSAFIEGRYTF</sequence>
<evidence type="ECO:0000256" key="1">
    <source>
        <dbReference type="ARBA" id="ARBA00004571"/>
    </source>
</evidence>
<dbReference type="InterPro" id="IPR012910">
    <property type="entry name" value="Plug_dom"/>
</dbReference>
<evidence type="ECO:0000256" key="2">
    <source>
        <dbReference type="ARBA" id="ARBA00022448"/>
    </source>
</evidence>
<keyword evidence="11" id="KW-0675">Receptor</keyword>
<dbReference type="AlphaFoldDB" id="A0A377JR82"/>
<keyword evidence="6 7" id="KW-0998">Cell outer membrane</keyword>
<keyword evidence="3 7" id="KW-1134">Transmembrane beta strand</keyword>
<evidence type="ECO:0000313" key="12">
    <source>
        <dbReference type="Proteomes" id="UP000255103"/>
    </source>
</evidence>
<dbReference type="InterPro" id="IPR037066">
    <property type="entry name" value="Plug_dom_sf"/>
</dbReference>
<dbReference type="SUPFAM" id="SSF56935">
    <property type="entry name" value="Porins"/>
    <property type="match status" value="1"/>
</dbReference>
<keyword evidence="4 7" id="KW-0812">Transmembrane</keyword>
<dbReference type="GO" id="GO:0009279">
    <property type="term" value="C:cell outer membrane"/>
    <property type="evidence" value="ECO:0007669"/>
    <property type="project" value="UniProtKB-SubCell"/>
</dbReference>
<accession>A0A377JR82</accession>
<evidence type="ECO:0000256" key="3">
    <source>
        <dbReference type="ARBA" id="ARBA00022452"/>
    </source>
</evidence>
<dbReference type="InterPro" id="IPR036942">
    <property type="entry name" value="Beta-barrel_TonB_sf"/>
</dbReference>
<evidence type="ECO:0000256" key="7">
    <source>
        <dbReference type="PROSITE-ProRule" id="PRU01360"/>
    </source>
</evidence>
<gene>
    <name evidence="11" type="primary">cirA_2</name>
    <name evidence="11" type="ORF">NCTC12219_00309</name>
</gene>
<dbReference type="EMBL" id="UGHX01000001">
    <property type="protein sequence ID" value="STP10448.1"/>
    <property type="molecule type" value="Genomic_DNA"/>
</dbReference>
<dbReference type="Gene3D" id="2.170.130.10">
    <property type="entry name" value="TonB-dependent receptor, plug domain"/>
    <property type="match status" value="1"/>
</dbReference>
<keyword evidence="9" id="KW-0732">Signal</keyword>
<dbReference type="GO" id="GO:0044718">
    <property type="term" value="P:siderophore transmembrane transport"/>
    <property type="evidence" value="ECO:0007669"/>
    <property type="project" value="TreeGrafter"/>
</dbReference>
<dbReference type="Gene3D" id="2.40.170.20">
    <property type="entry name" value="TonB-dependent receptor, beta-barrel domain"/>
    <property type="match status" value="1"/>
</dbReference>
<evidence type="ECO:0000256" key="9">
    <source>
        <dbReference type="SAM" id="SignalP"/>
    </source>
</evidence>
<keyword evidence="2 7" id="KW-0813">Transport</keyword>
<feature type="region of interest" description="Disordered" evidence="8">
    <location>
        <begin position="265"/>
        <end position="288"/>
    </location>
</feature>
<reference evidence="11 12" key="1">
    <citation type="submission" date="2018-06" db="EMBL/GenBank/DDBJ databases">
        <authorList>
            <consortium name="Pathogen Informatics"/>
            <person name="Doyle S."/>
        </authorList>
    </citation>
    <scope>NUCLEOTIDE SEQUENCE [LARGE SCALE GENOMIC DNA]</scope>
    <source>
        <strain evidence="11 12">NCTC12219</strain>
    </source>
</reference>
<organism evidence="11 12">
    <name type="scientific">Helicobacter cinaedi</name>
    <dbReference type="NCBI Taxonomy" id="213"/>
    <lineage>
        <taxon>Bacteria</taxon>
        <taxon>Pseudomonadati</taxon>
        <taxon>Campylobacterota</taxon>
        <taxon>Epsilonproteobacteria</taxon>
        <taxon>Campylobacterales</taxon>
        <taxon>Helicobacteraceae</taxon>
        <taxon>Helicobacter</taxon>
    </lineage>
</organism>
<name>A0A377JR82_9HELI</name>
<dbReference type="Pfam" id="PF07715">
    <property type="entry name" value="Plug"/>
    <property type="match status" value="1"/>
</dbReference>
<dbReference type="Proteomes" id="UP000255103">
    <property type="component" value="Unassembled WGS sequence"/>
</dbReference>
<evidence type="ECO:0000313" key="11">
    <source>
        <dbReference type="EMBL" id="STP10448.1"/>
    </source>
</evidence>
<dbReference type="PANTHER" id="PTHR30069">
    <property type="entry name" value="TONB-DEPENDENT OUTER MEMBRANE RECEPTOR"/>
    <property type="match status" value="1"/>
</dbReference>
<feature type="signal peptide" evidence="9">
    <location>
        <begin position="1"/>
        <end position="20"/>
    </location>
</feature>
<dbReference type="GO" id="GO:0015344">
    <property type="term" value="F:siderophore uptake transmembrane transporter activity"/>
    <property type="evidence" value="ECO:0007669"/>
    <property type="project" value="TreeGrafter"/>
</dbReference>
<feature type="chain" id="PRO_5016581533" evidence="9">
    <location>
        <begin position="21"/>
        <end position="736"/>
    </location>
</feature>
<evidence type="ECO:0000256" key="5">
    <source>
        <dbReference type="ARBA" id="ARBA00023136"/>
    </source>
</evidence>
<comment type="subcellular location">
    <subcellularLocation>
        <location evidence="1 7">Cell outer membrane</location>
        <topology evidence="1 7">Multi-pass membrane protein</topology>
    </subcellularLocation>
</comment>